<evidence type="ECO:0000313" key="2">
    <source>
        <dbReference type="Proteomes" id="UP000054359"/>
    </source>
</evidence>
<dbReference type="EMBL" id="KK121072">
    <property type="protein sequence ID" value="KFM79674.1"/>
    <property type="molecule type" value="Genomic_DNA"/>
</dbReference>
<sequence length="78" mass="9364">MASCTANLTLTNRITEFNTLRIWDLLFQRSVIVMNKIGVNTFTNHLLHLPKRYGCLVHDYKYYRLPKSAMMLYYFHFD</sequence>
<proteinExistence type="predicted"/>
<keyword evidence="2" id="KW-1185">Reference proteome</keyword>
<dbReference type="Proteomes" id="UP000054359">
    <property type="component" value="Unassembled WGS sequence"/>
</dbReference>
<protein>
    <submittedName>
        <fullName evidence="1">Uncharacterized protein</fullName>
    </submittedName>
</protein>
<feature type="non-terminal residue" evidence="1">
    <location>
        <position position="78"/>
    </location>
</feature>
<evidence type="ECO:0000313" key="1">
    <source>
        <dbReference type="EMBL" id="KFM79674.1"/>
    </source>
</evidence>
<accession>A0A087UQN5</accession>
<gene>
    <name evidence="1" type="ORF">X975_16430</name>
</gene>
<organism evidence="1 2">
    <name type="scientific">Stegodyphus mimosarum</name>
    <name type="common">African social velvet spider</name>
    <dbReference type="NCBI Taxonomy" id="407821"/>
    <lineage>
        <taxon>Eukaryota</taxon>
        <taxon>Metazoa</taxon>
        <taxon>Ecdysozoa</taxon>
        <taxon>Arthropoda</taxon>
        <taxon>Chelicerata</taxon>
        <taxon>Arachnida</taxon>
        <taxon>Araneae</taxon>
        <taxon>Araneomorphae</taxon>
        <taxon>Entelegynae</taxon>
        <taxon>Eresoidea</taxon>
        <taxon>Eresidae</taxon>
        <taxon>Stegodyphus</taxon>
    </lineage>
</organism>
<name>A0A087UQN5_STEMI</name>
<reference evidence="1 2" key="1">
    <citation type="submission" date="2013-11" db="EMBL/GenBank/DDBJ databases">
        <title>Genome sequencing of Stegodyphus mimosarum.</title>
        <authorList>
            <person name="Bechsgaard J."/>
        </authorList>
    </citation>
    <scope>NUCLEOTIDE SEQUENCE [LARGE SCALE GENOMIC DNA]</scope>
</reference>
<dbReference type="AlphaFoldDB" id="A0A087UQN5"/>